<dbReference type="PROSITE" id="PS51733">
    <property type="entry name" value="BPL_LPL_CATALYTIC"/>
    <property type="match status" value="1"/>
</dbReference>
<comment type="similarity">
    <text evidence="6">Belongs to the biotin--protein ligase family.</text>
</comment>
<comment type="caution">
    <text evidence="8">The sequence shown here is derived from an EMBL/GenBank/DDBJ whole genome shotgun (WGS) entry which is preliminary data.</text>
</comment>
<dbReference type="RefSeq" id="WP_174406657.1">
    <property type="nucleotide sequence ID" value="NZ_BLVO01000016.1"/>
</dbReference>
<dbReference type="Pfam" id="PF08279">
    <property type="entry name" value="HTH_11"/>
    <property type="match status" value="1"/>
</dbReference>
<keyword evidence="6" id="KW-0238">DNA-binding</keyword>
<keyword evidence="9" id="KW-1185">Reference proteome</keyword>
<keyword evidence="1 6" id="KW-0436">Ligase</keyword>
<dbReference type="Gene3D" id="3.30.930.10">
    <property type="entry name" value="Bira Bifunctional Protein, Domain 2"/>
    <property type="match status" value="1"/>
</dbReference>
<dbReference type="Gene3D" id="2.30.30.100">
    <property type="match status" value="1"/>
</dbReference>
<dbReference type="InterPro" id="IPR036388">
    <property type="entry name" value="WH-like_DNA-bd_sf"/>
</dbReference>
<dbReference type="InterPro" id="IPR008988">
    <property type="entry name" value="Transcriptional_repressor_C"/>
</dbReference>
<dbReference type="GO" id="GO:0005737">
    <property type="term" value="C:cytoplasm"/>
    <property type="evidence" value="ECO:0007669"/>
    <property type="project" value="TreeGrafter"/>
</dbReference>
<evidence type="ECO:0000256" key="3">
    <source>
        <dbReference type="ARBA" id="ARBA00022840"/>
    </source>
</evidence>
<feature type="binding site" evidence="6">
    <location>
        <begin position="130"/>
        <end position="132"/>
    </location>
    <ligand>
        <name>biotin</name>
        <dbReference type="ChEBI" id="CHEBI:57586"/>
    </ligand>
</feature>
<dbReference type="GO" id="GO:0006355">
    <property type="term" value="P:regulation of DNA-templated transcription"/>
    <property type="evidence" value="ECO:0007669"/>
    <property type="project" value="UniProtKB-UniRule"/>
</dbReference>
<dbReference type="InterPro" id="IPR004408">
    <property type="entry name" value="Biotin_CoA_COase_ligase"/>
</dbReference>
<evidence type="ECO:0000256" key="5">
    <source>
        <dbReference type="ARBA" id="ARBA00047846"/>
    </source>
</evidence>
<dbReference type="SUPFAM" id="SSF55681">
    <property type="entry name" value="Class II aaRS and biotin synthetases"/>
    <property type="match status" value="1"/>
</dbReference>
<comment type="catalytic activity">
    <reaction evidence="5 6">
        <text>biotin + L-lysyl-[protein] + ATP = N(6)-biotinyl-L-lysyl-[protein] + AMP + diphosphate + H(+)</text>
        <dbReference type="Rhea" id="RHEA:11756"/>
        <dbReference type="Rhea" id="RHEA-COMP:9752"/>
        <dbReference type="Rhea" id="RHEA-COMP:10505"/>
        <dbReference type="ChEBI" id="CHEBI:15378"/>
        <dbReference type="ChEBI" id="CHEBI:29969"/>
        <dbReference type="ChEBI" id="CHEBI:30616"/>
        <dbReference type="ChEBI" id="CHEBI:33019"/>
        <dbReference type="ChEBI" id="CHEBI:57586"/>
        <dbReference type="ChEBI" id="CHEBI:83144"/>
        <dbReference type="ChEBI" id="CHEBI:456215"/>
        <dbReference type="EC" id="6.3.4.15"/>
    </reaction>
</comment>
<dbReference type="Gene3D" id="1.10.10.10">
    <property type="entry name" value="Winged helix-like DNA-binding domain superfamily/Winged helix DNA-binding domain"/>
    <property type="match status" value="1"/>
</dbReference>
<dbReference type="EC" id="6.3.4.15" evidence="6"/>
<keyword evidence="3 6" id="KW-0067">ATP-binding</keyword>
<dbReference type="SUPFAM" id="SSF50037">
    <property type="entry name" value="C-terminal domain of transcriptional repressors"/>
    <property type="match status" value="1"/>
</dbReference>
<dbReference type="CDD" id="cd16442">
    <property type="entry name" value="BPL"/>
    <property type="match status" value="1"/>
</dbReference>
<feature type="domain" description="BPL/LPL catalytic" evidence="7">
    <location>
        <begin position="78"/>
        <end position="268"/>
    </location>
</feature>
<evidence type="ECO:0000313" key="9">
    <source>
        <dbReference type="Proteomes" id="UP000503840"/>
    </source>
</evidence>
<dbReference type="InterPro" id="IPR004143">
    <property type="entry name" value="BPL_LPL_catalytic"/>
</dbReference>
<evidence type="ECO:0000256" key="2">
    <source>
        <dbReference type="ARBA" id="ARBA00022741"/>
    </source>
</evidence>
<dbReference type="InterPro" id="IPR003142">
    <property type="entry name" value="BPL_C"/>
</dbReference>
<dbReference type="EMBL" id="BLVO01000016">
    <property type="protein sequence ID" value="GFM35020.1"/>
    <property type="molecule type" value="Genomic_DNA"/>
</dbReference>
<keyword evidence="6" id="KW-0678">Repressor</keyword>
<keyword evidence="6" id="KW-0805">Transcription regulation</keyword>
<organism evidence="8 9">
    <name type="scientific">Desulfovibrio subterraneus</name>
    <dbReference type="NCBI Taxonomy" id="2718620"/>
    <lineage>
        <taxon>Bacteria</taxon>
        <taxon>Pseudomonadati</taxon>
        <taxon>Thermodesulfobacteriota</taxon>
        <taxon>Desulfovibrionia</taxon>
        <taxon>Desulfovibrionales</taxon>
        <taxon>Desulfovibrionaceae</taxon>
        <taxon>Desulfovibrio</taxon>
    </lineage>
</organism>
<keyword evidence="6" id="KW-0804">Transcription</keyword>
<dbReference type="GO" id="GO:0003677">
    <property type="term" value="F:DNA binding"/>
    <property type="evidence" value="ECO:0007669"/>
    <property type="project" value="UniProtKB-UniRule"/>
</dbReference>
<keyword evidence="2 6" id="KW-0547">Nucleotide-binding</keyword>
<evidence type="ECO:0000256" key="4">
    <source>
        <dbReference type="ARBA" id="ARBA00023267"/>
    </source>
</evidence>
<comment type="function">
    <text evidence="6">Acts both as a biotin--[acetyl-CoA-carboxylase] ligase and a repressor.</text>
</comment>
<accession>A0A7J0BMV9</accession>
<dbReference type="SUPFAM" id="SSF46785">
    <property type="entry name" value="Winged helix' DNA-binding domain"/>
    <property type="match status" value="1"/>
</dbReference>
<dbReference type="CDD" id="cd00090">
    <property type="entry name" value="HTH_ARSR"/>
    <property type="match status" value="1"/>
</dbReference>
<dbReference type="Proteomes" id="UP000503840">
    <property type="component" value="Unassembled WGS sequence"/>
</dbReference>
<dbReference type="InterPro" id="IPR013196">
    <property type="entry name" value="HTH_11"/>
</dbReference>
<proteinExistence type="inferred from homology"/>
<feature type="DNA-binding region" description="H-T-H motif" evidence="6">
    <location>
        <begin position="30"/>
        <end position="49"/>
    </location>
</feature>
<dbReference type="Pfam" id="PF03099">
    <property type="entry name" value="BPL_LplA_LipB"/>
    <property type="match status" value="1"/>
</dbReference>
<dbReference type="PANTHER" id="PTHR12835">
    <property type="entry name" value="BIOTIN PROTEIN LIGASE"/>
    <property type="match status" value="1"/>
</dbReference>
<evidence type="ECO:0000256" key="1">
    <source>
        <dbReference type="ARBA" id="ARBA00022598"/>
    </source>
</evidence>
<feature type="binding site" evidence="6">
    <location>
        <begin position="102"/>
        <end position="104"/>
    </location>
    <ligand>
        <name>biotin</name>
        <dbReference type="ChEBI" id="CHEBI:57586"/>
    </ligand>
</feature>
<dbReference type="AlphaFoldDB" id="A0A7J0BMV9"/>
<dbReference type="InterPro" id="IPR030855">
    <property type="entry name" value="Bifunct_BirA"/>
</dbReference>
<evidence type="ECO:0000259" key="7">
    <source>
        <dbReference type="PROSITE" id="PS51733"/>
    </source>
</evidence>
<dbReference type="NCBIfam" id="TIGR00121">
    <property type="entry name" value="birA_ligase"/>
    <property type="match status" value="1"/>
</dbReference>
<dbReference type="HAMAP" id="MF_00978">
    <property type="entry name" value="Bifunct_BirA"/>
    <property type="match status" value="1"/>
</dbReference>
<feature type="binding site" evidence="6">
    <location>
        <position position="126"/>
    </location>
    <ligand>
        <name>biotin</name>
        <dbReference type="ChEBI" id="CHEBI:57586"/>
    </ligand>
</feature>
<dbReference type="GO" id="GO:0004077">
    <property type="term" value="F:biotin--[biotin carboxyl-carrier protein] ligase activity"/>
    <property type="evidence" value="ECO:0007669"/>
    <property type="project" value="UniProtKB-UniRule"/>
</dbReference>
<reference evidence="8 9" key="1">
    <citation type="submission" date="2020-05" db="EMBL/GenBank/DDBJ databases">
        <title>Draft genome sequence of Desulfovibrio sp. strain HN2T.</title>
        <authorList>
            <person name="Ueno A."/>
            <person name="Tamazawa S."/>
            <person name="Tamamura S."/>
            <person name="Murakami T."/>
            <person name="Kiyama T."/>
            <person name="Inomata H."/>
            <person name="Amano Y."/>
            <person name="Miyakawa K."/>
            <person name="Tamaki H."/>
            <person name="Naganuma T."/>
            <person name="Kaneko K."/>
        </authorList>
    </citation>
    <scope>NUCLEOTIDE SEQUENCE [LARGE SCALE GENOMIC DNA]</scope>
    <source>
        <strain evidence="8 9">HN2</strain>
    </source>
</reference>
<dbReference type="InterPro" id="IPR036390">
    <property type="entry name" value="WH_DNA-bd_sf"/>
</dbReference>
<evidence type="ECO:0000256" key="6">
    <source>
        <dbReference type="HAMAP-Rule" id="MF_00978"/>
    </source>
</evidence>
<name>A0A7J0BMV9_9BACT</name>
<dbReference type="InterPro" id="IPR045864">
    <property type="entry name" value="aa-tRNA-synth_II/BPL/LPL"/>
</dbReference>
<evidence type="ECO:0000313" key="8">
    <source>
        <dbReference type="EMBL" id="GFM35020.1"/>
    </source>
</evidence>
<feature type="binding site" evidence="6">
    <location>
        <position position="197"/>
    </location>
    <ligand>
        <name>biotin</name>
        <dbReference type="ChEBI" id="CHEBI:57586"/>
    </ligand>
</feature>
<gene>
    <name evidence="6 8" type="primary">birA</name>
    <name evidence="8" type="ORF">DSM101010T_33850</name>
</gene>
<dbReference type="Pfam" id="PF02237">
    <property type="entry name" value="BPL_C"/>
    <property type="match status" value="1"/>
</dbReference>
<sequence>MPNNGQNSSHDIRGILREVLRDAGGDWVSGEELSRRLGVSRAAVSKHMRVLREEGHGIESVTRKGYRLICEADSLQPEVVRAGLRTQSFGRGEFLHLPTTASTNMEAMALALRGAPEGTVVVADEQTQGRGRKGREWRSPAGYGLYVSLVLRPELTPEAAPVVTLLTNVVIAETLAELTGITPVCKWPNDVLLHGRKVAGNLTEVFMVADSVAHIVTGAGINVHPLPETARSGLRTPPISIAEAVRVTGEGEKPLPESGGEEAPATCAISRLSLLRAFLAQYEHWYRRMQAEGIAPVIARWKELTDVVGRTLRVEARLGVVEGVVTDVTADGMLVLRTADGREEQLFSGDIVDG</sequence>
<dbReference type="GO" id="GO:0005524">
    <property type="term" value="F:ATP binding"/>
    <property type="evidence" value="ECO:0007669"/>
    <property type="project" value="UniProtKB-UniRule"/>
</dbReference>
<keyword evidence="4 6" id="KW-0092">Biotin</keyword>
<dbReference type="PANTHER" id="PTHR12835:SF5">
    <property type="entry name" value="BIOTIN--PROTEIN LIGASE"/>
    <property type="match status" value="1"/>
</dbReference>
<dbReference type="InterPro" id="IPR011991">
    <property type="entry name" value="ArsR-like_HTH"/>
</dbReference>
<protein>
    <recommendedName>
        <fullName evidence="6">Bifunctional ligase/repressor BirA</fullName>
    </recommendedName>
    <alternativeName>
        <fullName evidence="6">Biotin--[acetyl-CoA-carboxylase] ligase</fullName>
        <ecNumber evidence="6">6.3.4.15</ecNumber>
    </alternativeName>
    <alternativeName>
        <fullName evidence="6">Biotin--protein ligase</fullName>
    </alternativeName>
    <alternativeName>
        <fullName evidence="6">Biotin-[acetyl-CoA carboxylase] synthetase</fullName>
    </alternativeName>
</protein>